<organism evidence="1">
    <name type="scientific">marine sediment metagenome</name>
    <dbReference type="NCBI Taxonomy" id="412755"/>
    <lineage>
        <taxon>unclassified sequences</taxon>
        <taxon>metagenomes</taxon>
        <taxon>ecological metagenomes</taxon>
    </lineage>
</organism>
<sequence length="51" mass="5812">MSLISIEVVDIQHNNEKVELTGLTQNCLGSLIWECERLLEKLKDREAAVND</sequence>
<gene>
    <name evidence="1" type="ORF">LCGC14_1000260</name>
</gene>
<dbReference type="AlphaFoldDB" id="A0A0F9N392"/>
<protein>
    <submittedName>
        <fullName evidence="1">Uncharacterized protein</fullName>
    </submittedName>
</protein>
<reference evidence="1" key="1">
    <citation type="journal article" date="2015" name="Nature">
        <title>Complex archaea that bridge the gap between prokaryotes and eukaryotes.</title>
        <authorList>
            <person name="Spang A."/>
            <person name="Saw J.H."/>
            <person name="Jorgensen S.L."/>
            <person name="Zaremba-Niedzwiedzka K."/>
            <person name="Martijn J."/>
            <person name="Lind A.E."/>
            <person name="van Eijk R."/>
            <person name="Schleper C."/>
            <person name="Guy L."/>
            <person name="Ettema T.J."/>
        </authorList>
    </citation>
    <scope>NUCLEOTIDE SEQUENCE</scope>
</reference>
<comment type="caution">
    <text evidence="1">The sequence shown here is derived from an EMBL/GenBank/DDBJ whole genome shotgun (WGS) entry which is preliminary data.</text>
</comment>
<evidence type="ECO:0000313" key="1">
    <source>
        <dbReference type="EMBL" id="KKN14030.1"/>
    </source>
</evidence>
<accession>A0A0F9N392</accession>
<name>A0A0F9N392_9ZZZZ</name>
<dbReference type="EMBL" id="LAZR01003859">
    <property type="protein sequence ID" value="KKN14030.1"/>
    <property type="molecule type" value="Genomic_DNA"/>
</dbReference>
<proteinExistence type="predicted"/>